<evidence type="ECO:0000256" key="1">
    <source>
        <dbReference type="SAM" id="Phobius"/>
    </source>
</evidence>
<reference evidence="2 3" key="2">
    <citation type="submission" date="2018-11" db="EMBL/GenBank/DDBJ databases">
        <authorList>
            <consortium name="Pathogen Informatics"/>
        </authorList>
    </citation>
    <scope>NUCLEOTIDE SEQUENCE [LARGE SCALE GENOMIC DNA]</scope>
</reference>
<dbReference type="WBParaSite" id="GPUH_0002714601-mRNA-1">
    <property type="protein sequence ID" value="GPUH_0002714601-mRNA-1"/>
    <property type="gene ID" value="GPUH_0002714601"/>
</dbReference>
<keyword evidence="1" id="KW-0472">Membrane</keyword>
<protein>
    <submittedName>
        <fullName evidence="4">Transmembrane protein 107</fullName>
    </submittedName>
</protein>
<keyword evidence="3" id="KW-1185">Reference proteome</keyword>
<proteinExistence type="predicted"/>
<keyword evidence="1" id="KW-1133">Transmembrane helix</keyword>
<dbReference type="EMBL" id="UYRT01119469">
    <property type="protein sequence ID" value="VDN49985.1"/>
    <property type="molecule type" value="Genomic_DNA"/>
</dbReference>
<sequence length="69" mass="7868">MVKPAFFGYAAHVHEFIRNLAILLVLEIQLPIDDFIITAGYHFLFALMLAFFALPVLAFFFLLVPVARI</sequence>
<gene>
    <name evidence="2" type="ORF">GPUH_LOCUS27116</name>
</gene>
<evidence type="ECO:0000313" key="3">
    <source>
        <dbReference type="Proteomes" id="UP000271098"/>
    </source>
</evidence>
<name>A0A183F1M5_9BILA</name>
<evidence type="ECO:0000313" key="2">
    <source>
        <dbReference type="EMBL" id="VDN49985.1"/>
    </source>
</evidence>
<organism evidence="4">
    <name type="scientific">Gongylonema pulchrum</name>
    <dbReference type="NCBI Taxonomy" id="637853"/>
    <lineage>
        <taxon>Eukaryota</taxon>
        <taxon>Metazoa</taxon>
        <taxon>Ecdysozoa</taxon>
        <taxon>Nematoda</taxon>
        <taxon>Chromadorea</taxon>
        <taxon>Rhabditida</taxon>
        <taxon>Spirurina</taxon>
        <taxon>Spiruromorpha</taxon>
        <taxon>Spiruroidea</taxon>
        <taxon>Gongylonematidae</taxon>
        <taxon>Gongylonema</taxon>
    </lineage>
</organism>
<dbReference type="AlphaFoldDB" id="A0A183F1M5"/>
<keyword evidence="1" id="KW-0812">Transmembrane</keyword>
<evidence type="ECO:0000313" key="4">
    <source>
        <dbReference type="WBParaSite" id="GPUH_0002714601-mRNA-1"/>
    </source>
</evidence>
<reference evidence="4" key="1">
    <citation type="submission" date="2016-06" db="UniProtKB">
        <authorList>
            <consortium name="WormBaseParasite"/>
        </authorList>
    </citation>
    <scope>IDENTIFICATION</scope>
</reference>
<feature type="transmembrane region" description="Helical" evidence="1">
    <location>
        <begin position="41"/>
        <end position="64"/>
    </location>
</feature>
<accession>A0A183F1M5</accession>
<dbReference type="Proteomes" id="UP000271098">
    <property type="component" value="Unassembled WGS sequence"/>
</dbReference>